<gene>
    <name evidence="3" type="ORF">PICST_13009</name>
</gene>
<evidence type="ECO:0000313" key="4">
    <source>
        <dbReference type="Proteomes" id="UP000002258"/>
    </source>
</evidence>
<dbReference type="InterPro" id="IPR019007">
    <property type="entry name" value="Wbp11/ELF5/Saf1_N"/>
</dbReference>
<dbReference type="Pfam" id="PF09429">
    <property type="entry name" value="Wbp11"/>
    <property type="match status" value="1"/>
</dbReference>
<feature type="domain" description="Wbp11/ELF5/Saf1 N-terminal" evidence="2">
    <location>
        <begin position="12"/>
        <end position="76"/>
    </location>
</feature>
<keyword evidence="4" id="KW-1185">Reference proteome</keyword>
<evidence type="ECO:0000313" key="3">
    <source>
        <dbReference type="EMBL" id="ABN66207.2"/>
    </source>
</evidence>
<dbReference type="GeneID" id="4838518"/>
<dbReference type="Proteomes" id="UP000002258">
    <property type="component" value="Chromosome 4"/>
</dbReference>
<accession>A3LU98</accession>
<dbReference type="STRING" id="322104.A3LU98"/>
<feature type="region of interest" description="Disordered" evidence="1">
    <location>
        <begin position="11"/>
        <end position="32"/>
    </location>
</feature>
<dbReference type="OrthoDB" id="4091959at2759"/>
<sequence>MIRGNWSLSAELKKNERKQQQKVQNRQKQQHKKVKLASIDPIRLYYQIQRLEKSGELSDRDQKYLYGLKEDWDFIVKNNLHQTKLKPFLEQEQKKEKVKQLEKTKLHGSKSIYFNPELNPLGKIPNPDALPNKPIHPLPNFTKPLKKEDLEKYAVDPLINQLGIVVPEGDPPRFYKLVQNTQKKN</sequence>
<organism evidence="3 4">
    <name type="scientific">Scheffersomyces stipitis (strain ATCC 58785 / CBS 6054 / NBRC 10063 / NRRL Y-11545)</name>
    <name type="common">Yeast</name>
    <name type="synonym">Pichia stipitis</name>
    <dbReference type="NCBI Taxonomy" id="322104"/>
    <lineage>
        <taxon>Eukaryota</taxon>
        <taxon>Fungi</taxon>
        <taxon>Dikarya</taxon>
        <taxon>Ascomycota</taxon>
        <taxon>Saccharomycotina</taxon>
        <taxon>Pichiomycetes</taxon>
        <taxon>Debaryomycetaceae</taxon>
        <taxon>Scheffersomyces</taxon>
    </lineage>
</organism>
<feature type="non-terminal residue" evidence="3">
    <location>
        <position position="185"/>
    </location>
</feature>
<dbReference type="HOGENOM" id="CLU_091756_0_0_1"/>
<dbReference type="RefSeq" id="XP_001384236.2">
    <property type="nucleotide sequence ID" value="XM_001384199.1"/>
</dbReference>
<dbReference type="KEGG" id="pic:PICST_13009"/>
<name>A3LU98_PICST</name>
<dbReference type="eggNOG" id="ENOG502T74Z">
    <property type="taxonomic scope" value="Eukaryota"/>
</dbReference>
<dbReference type="InParanoid" id="A3LU98"/>
<dbReference type="Pfam" id="PF12622">
    <property type="entry name" value="NpwBP"/>
    <property type="match status" value="1"/>
</dbReference>
<evidence type="ECO:0000259" key="2">
    <source>
        <dbReference type="Pfam" id="PF09429"/>
    </source>
</evidence>
<reference evidence="3 4" key="1">
    <citation type="journal article" date="2007" name="Nat. Biotechnol.">
        <title>Genome sequence of the lignocellulose-bioconverting and xylose-fermenting yeast Pichia stipitis.</title>
        <authorList>
            <person name="Jeffries T.W."/>
            <person name="Grigoriev I.V."/>
            <person name="Grimwood J."/>
            <person name="Laplaza J.M."/>
            <person name="Aerts A."/>
            <person name="Salamov A."/>
            <person name="Schmutz J."/>
            <person name="Lindquist E."/>
            <person name="Dehal P."/>
            <person name="Shapiro H."/>
            <person name="Jin Y.S."/>
            <person name="Passoth V."/>
            <person name="Richardson P.M."/>
        </authorList>
    </citation>
    <scope>NUCLEOTIDE SEQUENCE [LARGE SCALE GENOMIC DNA]</scope>
    <source>
        <strain evidence="4">ATCC 58785 / CBS 6054 / NBRC 10063 / NRRL Y-11545</strain>
    </source>
</reference>
<proteinExistence type="predicted"/>
<dbReference type="EMBL" id="CP000498">
    <property type="protein sequence ID" value="ABN66207.2"/>
    <property type="molecule type" value="Genomic_DNA"/>
</dbReference>
<evidence type="ECO:0000256" key="1">
    <source>
        <dbReference type="SAM" id="MobiDB-lite"/>
    </source>
</evidence>
<dbReference type="GO" id="GO:0006396">
    <property type="term" value="P:RNA processing"/>
    <property type="evidence" value="ECO:0007669"/>
    <property type="project" value="InterPro"/>
</dbReference>
<dbReference type="AlphaFoldDB" id="A3LU98"/>
<dbReference type="OMA" id="MIRGNWS"/>
<protein>
    <recommendedName>
        <fullName evidence="2">Wbp11/ELF5/Saf1 N-terminal domain-containing protein</fullName>
    </recommendedName>
</protein>